<keyword evidence="5" id="KW-0809">Transit peptide</keyword>
<dbReference type="InterPro" id="IPR016169">
    <property type="entry name" value="FAD-bd_PCMH_sub2"/>
</dbReference>
<evidence type="ECO:0000256" key="3">
    <source>
        <dbReference type="ARBA" id="ARBA00022630"/>
    </source>
</evidence>
<gene>
    <name evidence="9" type="ORF">JOC94_001361</name>
</gene>
<dbReference type="InterPro" id="IPR004113">
    <property type="entry name" value="FAD-bd_oxidored_4_C"/>
</dbReference>
<reference evidence="9 10" key="1">
    <citation type="submission" date="2021-01" db="EMBL/GenBank/DDBJ databases">
        <title>Genomic Encyclopedia of Type Strains, Phase IV (KMG-IV): sequencing the most valuable type-strain genomes for metagenomic binning, comparative biology and taxonomic classification.</title>
        <authorList>
            <person name="Goeker M."/>
        </authorList>
    </citation>
    <scope>NUCLEOTIDE SEQUENCE [LARGE SCALE GENOMIC DNA]</scope>
    <source>
        <strain evidence="9 10">DSM 105453</strain>
    </source>
</reference>
<dbReference type="Gene3D" id="3.30.70.2740">
    <property type="match status" value="1"/>
</dbReference>
<proteinExistence type="inferred from homology"/>
<keyword evidence="3" id="KW-0285">Flavoprotein</keyword>
<accession>A0ABS2R459</accession>
<dbReference type="SUPFAM" id="SSF56176">
    <property type="entry name" value="FAD-binding/transporter-associated domain-like"/>
    <property type="match status" value="1"/>
</dbReference>
<evidence type="ECO:0000256" key="6">
    <source>
        <dbReference type="ARBA" id="ARBA00023002"/>
    </source>
</evidence>
<evidence type="ECO:0000256" key="1">
    <source>
        <dbReference type="ARBA" id="ARBA00001974"/>
    </source>
</evidence>
<evidence type="ECO:0000256" key="4">
    <source>
        <dbReference type="ARBA" id="ARBA00022827"/>
    </source>
</evidence>
<dbReference type="Gene3D" id="3.30.465.10">
    <property type="match status" value="1"/>
</dbReference>
<evidence type="ECO:0000256" key="5">
    <source>
        <dbReference type="ARBA" id="ARBA00022946"/>
    </source>
</evidence>
<keyword evidence="10" id="KW-1185">Reference proteome</keyword>
<dbReference type="InterPro" id="IPR016164">
    <property type="entry name" value="FAD-linked_Oxase-like_C"/>
</dbReference>
<evidence type="ECO:0000256" key="2">
    <source>
        <dbReference type="ARBA" id="ARBA00008000"/>
    </source>
</evidence>
<keyword evidence="6 9" id="KW-0560">Oxidoreductase</keyword>
<protein>
    <recommendedName>
        <fullName evidence="7">D-lactate dehydrogenase (cytochrome)</fullName>
        <ecNumber evidence="7">1.1.2.4</ecNumber>
    </recommendedName>
</protein>
<keyword evidence="4" id="KW-0274">FAD</keyword>
<dbReference type="InterPro" id="IPR016166">
    <property type="entry name" value="FAD-bd_PCMH"/>
</dbReference>
<comment type="cofactor">
    <cofactor evidence="1">
        <name>FAD</name>
        <dbReference type="ChEBI" id="CHEBI:57692"/>
    </cofactor>
</comment>
<dbReference type="Proteomes" id="UP000823485">
    <property type="component" value="Unassembled WGS sequence"/>
</dbReference>
<dbReference type="InterPro" id="IPR006094">
    <property type="entry name" value="Oxid_FAD_bind_N"/>
</dbReference>
<name>A0ABS2R459_9BACI</name>
<dbReference type="SUPFAM" id="SSF55103">
    <property type="entry name" value="FAD-linked oxidases, C-terminal domain"/>
    <property type="match status" value="1"/>
</dbReference>
<evidence type="ECO:0000313" key="9">
    <source>
        <dbReference type="EMBL" id="MBM7714389.1"/>
    </source>
</evidence>
<dbReference type="EC" id="1.1.2.4" evidence="7"/>
<comment type="similarity">
    <text evidence="2">Belongs to the FAD-binding oxidoreductase/transferase type 4 family.</text>
</comment>
<feature type="domain" description="FAD-binding PCMH-type" evidence="8">
    <location>
        <begin position="1"/>
        <end position="88"/>
    </location>
</feature>
<dbReference type="InterPro" id="IPR036318">
    <property type="entry name" value="FAD-bd_PCMH-like_sf"/>
</dbReference>
<organism evidence="9 10">
    <name type="scientific">Siminovitchia thermophila</name>
    <dbReference type="NCBI Taxonomy" id="1245522"/>
    <lineage>
        <taxon>Bacteria</taxon>
        <taxon>Bacillati</taxon>
        <taxon>Bacillota</taxon>
        <taxon>Bacilli</taxon>
        <taxon>Bacillales</taxon>
        <taxon>Bacillaceae</taxon>
        <taxon>Siminovitchia</taxon>
    </lineage>
</organism>
<dbReference type="Pfam" id="PF02913">
    <property type="entry name" value="FAD-oxidase_C"/>
    <property type="match status" value="1"/>
</dbReference>
<evidence type="ECO:0000313" key="10">
    <source>
        <dbReference type="Proteomes" id="UP000823485"/>
    </source>
</evidence>
<dbReference type="InterPro" id="IPR016171">
    <property type="entry name" value="Vanillyl_alc_oxidase_C-sub2"/>
</dbReference>
<evidence type="ECO:0000259" key="8">
    <source>
        <dbReference type="PROSITE" id="PS51387"/>
    </source>
</evidence>
<comment type="caution">
    <text evidence="9">The sequence shown here is derived from an EMBL/GenBank/DDBJ whole genome shotgun (WGS) entry which is preliminary data.</text>
</comment>
<dbReference type="Pfam" id="PF01565">
    <property type="entry name" value="FAD_binding_4"/>
    <property type="match status" value="1"/>
</dbReference>
<dbReference type="GO" id="GO:0004458">
    <property type="term" value="F:D-lactate dehydrogenase (cytochrome) activity"/>
    <property type="evidence" value="ECO:0007669"/>
    <property type="project" value="UniProtKB-EC"/>
</dbReference>
<evidence type="ECO:0000256" key="7">
    <source>
        <dbReference type="ARBA" id="ARBA00038897"/>
    </source>
</evidence>
<sequence>MFFSVDPGADASIGGMAATNASGTLTVRYGGMRDQILNLEVVLADGRVIQTGSLAKKSSSGFHLNGLFVGSEGTLGVFTEIALKLHGIPENIVAARCFFKTVRDSVDAAVSILTAGIPIARIELVDSRSIKAVNAYSETDYPEAPSLFLEFHGNQAGNQEDIEFVKEIVEEAGCLEFLFETDSLKRALLWKARHELNYALRHGSRELASMTTDVCVPISALSDNVEFADTQLDVLGLKGGIVGHVGDGNFHVMILFDPNSLEEIDKAKDLNRQIVNKALLSGGTCTGEHGVGLGKLKYQRQEHGEALDVMIAFKQLLDPNNILNPGKVLPINEKNA</sequence>
<dbReference type="PANTHER" id="PTHR11748:SF111">
    <property type="entry name" value="D-LACTATE DEHYDROGENASE, MITOCHONDRIAL-RELATED"/>
    <property type="match status" value="1"/>
</dbReference>
<dbReference type="PROSITE" id="PS51387">
    <property type="entry name" value="FAD_PCMH"/>
    <property type="match status" value="1"/>
</dbReference>
<dbReference type="EMBL" id="JAFBFH010000007">
    <property type="protein sequence ID" value="MBM7714389.1"/>
    <property type="molecule type" value="Genomic_DNA"/>
</dbReference>
<dbReference type="PANTHER" id="PTHR11748">
    <property type="entry name" value="D-LACTATE DEHYDROGENASE"/>
    <property type="match status" value="1"/>
</dbReference>
<dbReference type="Gene3D" id="1.10.45.10">
    <property type="entry name" value="Vanillyl-alcohol Oxidase, Chain A, domain 4"/>
    <property type="match status" value="1"/>
</dbReference>